<sequence length="285" mass="30790">MRKYRFITIAFVFIWGVLTNNSFAQVGINTQTPTASLDILSDGNTSSTQSLLISNANNVNLMTLLDNGYMGLGTANPTVRLDLRATYGDNNVIGIGTTNLSAATAKGGAIKYVPTTKELHYSDGTQWLVLEYDAPRNCVIATNSYNTVNCPDNQTTQVGNWNIKYDPTNTFNPTTGVFTAPKSGLYTATLSLHFAIDKISADSYIEGHWISSNGKTIKCTNSFPTAGSFMAQIICSGTITMNQGDTLYPQVFHSTGTDKHLRIYGDSAATPTSDTGFNNISIVIQ</sequence>
<organism evidence="2 3">
    <name type="scientific">Dysgonomonas capnocytophagoides</name>
    <dbReference type="NCBI Taxonomy" id="45254"/>
    <lineage>
        <taxon>Bacteria</taxon>
        <taxon>Pseudomonadati</taxon>
        <taxon>Bacteroidota</taxon>
        <taxon>Bacteroidia</taxon>
        <taxon>Bacteroidales</taxon>
        <taxon>Dysgonomonadaceae</taxon>
        <taxon>Dysgonomonas</taxon>
    </lineage>
</organism>
<feature type="chain" id="PRO_5021400934" description="C1q domain-containing protein" evidence="1">
    <location>
        <begin position="25"/>
        <end position="285"/>
    </location>
</feature>
<accession>A0A4Y8KXL7</accession>
<keyword evidence="3" id="KW-1185">Reference proteome</keyword>
<dbReference type="InterPro" id="IPR008983">
    <property type="entry name" value="Tumour_necrosis_fac-like_dom"/>
</dbReference>
<dbReference type="Proteomes" id="UP000297861">
    <property type="component" value="Unassembled WGS sequence"/>
</dbReference>
<dbReference type="RefSeq" id="WP_026625914.1">
    <property type="nucleotide sequence ID" value="NZ_JAWZLG010000062.1"/>
</dbReference>
<keyword evidence="1" id="KW-0732">Signal</keyword>
<dbReference type="STRING" id="1121485.GCA_000426485_01962"/>
<evidence type="ECO:0008006" key="4">
    <source>
        <dbReference type="Google" id="ProtNLM"/>
    </source>
</evidence>
<name>A0A4Y8KXL7_9BACT</name>
<protein>
    <recommendedName>
        <fullName evidence="4">C1q domain-containing protein</fullName>
    </recommendedName>
</protein>
<comment type="caution">
    <text evidence="2">The sequence shown here is derived from an EMBL/GenBank/DDBJ whole genome shotgun (WGS) entry which is preliminary data.</text>
</comment>
<evidence type="ECO:0000256" key="1">
    <source>
        <dbReference type="SAM" id="SignalP"/>
    </source>
</evidence>
<reference evidence="2 3" key="1">
    <citation type="submission" date="2019-03" db="EMBL/GenBank/DDBJ databases">
        <title>San Antonio Military Medical Center submission to MRSN (WRAIR), pending publication.</title>
        <authorList>
            <person name="Blyth D.M."/>
            <person name="Mccarthy S.L."/>
            <person name="Schall S.E."/>
            <person name="Stam J.A."/>
            <person name="Ong A.C."/>
            <person name="Mcgann P.T."/>
        </authorList>
    </citation>
    <scope>NUCLEOTIDE SEQUENCE [LARGE SCALE GENOMIC DNA]</scope>
    <source>
        <strain evidence="2 3">MRSN571793</strain>
    </source>
</reference>
<proteinExistence type="predicted"/>
<dbReference type="AlphaFoldDB" id="A0A4Y8KXL7"/>
<dbReference type="Gene3D" id="2.60.120.40">
    <property type="match status" value="1"/>
</dbReference>
<evidence type="ECO:0000313" key="3">
    <source>
        <dbReference type="Proteomes" id="UP000297861"/>
    </source>
</evidence>
<dbReference type="SUPFAM" id="SSF49842">
    <property type="entry name" value="TNF-like"/>
    <property type="match status" value="1"/>
</dbReference>
<feature type="signal peptide" evidence="1">
    <location>
        <begin position="1"/>
        <end position="24"/>
    </location>
</feature>
<dbReference type="EMBL" id="SOML01000012">
    <property type="protein sequence ID" value="TFD93725.1"/>
    <property type="molecule type" value="Genomic_DNA"/>
</dbReference>
<evidence type="ECO:0000313" key="2">
    <source>
        <dbReference type="EMBL" id="TFD93725.1"/>
    </source>
</evidence>
<gene>
    <name evidence="2" type="ORF">E2605_16350</name>
</gene>
<dbReference type="OrthoDB" id="1240046at2"/>